<dbReference type="InterPro" id="IPR036388">
    <property type="entry name" value="WH-like_DNA-bd_sf"/>
</dbReference>
<dbReference type="PROSITE" id="PS51063">
    <property type="entry name" value="HTH_CRP_2"/>
    <property type="match status" value="1"/>
</dbReference>
<dbReference type="AlphaFoldDB" id="A0A512J9H0"/>
<dbReference type="EMBL" id="BJZU01000111">
    <property type="protein sequence ID" value="GEP06598.1"/>
    <property type="molecule type" value="Genomic_DNA"/>
</dbReference>
<accession>A0A512J9H0</accession>
<dbReference type="SUPFAM" id="SSF51206">
    <property type="entry name" value="cAMP-binding domain-like"/>
    <property type="match status" value="1"/>
</dbReference>
<dbReference type="PANTHER" id="PTHR24567">
    <property type="entry name" value="CRP FAMILY TRANSCRIPTIONAL REGULATORY PROTEIN"/>
    <property type="match status" value="1"/>
</dbReference>
<dbReference type="Pfam" id="PF13545">
    <property type="entry name" value="HTH_Crp_2"/>
    <property type="match status" value="1"/>
</dbReference>
<dbReference type="Pfam" id="PF00027">
    <property type="entry name" value="cNMP_binding"/>
    <property type="match status" value="1"/>
</dbReference>
<evidence type="ECO:0000313" key="6">
    <source>
        <dbReference type="Proteomes" id="UP000321960"/>
    </source>
</evidence>
<evidence type="ECO:0000256" key="3">
    <source>
        <dbReference type="ARBA" id="ARBA00023163"/>
    </source>
</evidence>
<evidence type="ECO:0000313" key="5">
    <source>
        <dbReference type="EMBL" id="GEP06598.1"/>
    </source>
</evidence>
<dbReference type="PANTHER" id="PTHR24567:SF68">
    <property type="entry name" value="DNA-BINDING TRANSCRIPTIONAL DUAL REGULATOR CRP"/>
    <property type="match status" value="1"/>
</dbReference>
<evidence type="ECO:0000259" key="4">
    <source>
        <dbReference type="PROSITE" id="PS51063"/>
    </source>
</evidence>
<name>A0A512J9H0_9HYPH</name>
<dbReference type="InterPro" id="IPR018490">
    <property type="entry name" value="cNMP-bd_dom_sf"/>
</dbReference>
<dbReference type="Gene3D" id="1.10.10.10">
    <property type="entry name" value="Winged helix-like DNA-binding domain superfamily/Winged helix DNA-binding domain"/>
    <property type="match status" value="1"/>
</dbReference>
<keyword evidence="1" id="KW-0805">Transcription regulation</keyword>
<dbReference type="Proteomes" id="UP000321960">
    <property type="component" value="Unassembled WGS sequence"/>
</dbReference>
<dbReference type="InterPro" id="IPR036390">
    <property type="entry name" value="WH_DNA-bd_sf"/>
</dbReference>
<gene>
    <name evidence="5" type="ORF">MOX02_46360</name>
</gene>
<comment type="caution">
    <text evidence="5">The sequence shown here is derived from an EMBL/GenBank/DDBJ whole genome shotgun (WGS) entry which is preliminary data.</text>
</comment>
<keyword evidence="3" id="KW-0804">Transcription</keyword>
<reference evidence="5 6" key="1">
    <citation type="submission" date="2019-07" db="EMBL/GenBank/DDBJ databases">
        <title>Whole genome shotgun sequence of Methylobacterium oxalidis NBRC 107715.</title>
        <authorList>
            <person name="Hosoyama A."/>
            <person name="Uohara A."/>
            <person name="Ohji S."/>
            <person name="Ichikawa N."/>
        </authorList>
    </citation>
    <scope>NUCLEOTIDE SEQUENCE [LARGE SCALE GENOMIC DNA]</scope>
    <source>
        <strain evidence="5 6">NBRC 107715</strain>
    </source>
</reference>
<dbReference type="GO" id="GO:0003700">
    <property type="term" value="F:DNA-binding transcription factor activity"/>
    <property type="evidence" value="ECO:0007669"/>
    <property type="project" value="TreeGrafter"/>
</dbReference>
<proteinExistence type="predicted"/>
<dbReference type="SUPFAM" id="SSF46785">
    <property type="entry name" value="Winged helix' DNA-binding domain"/>
    <property type="match status" value="1"/>
</dbReference>
<dbReference type="InterPro" id="IPR014710">
    <property type="entry name" value="RmlC-like_jellyroll"/>
</dbReference>
<sequence length="221" mass="25050">MTRQAARPVLRAVVRERALDPDQNLILQGEAPQVAHILLSGYTCRHRTLMNGRRQITAILVPGDMCDLEAVLRGWADSGITALTRCVFGEIPLEQVADPLRQEPELARALLHQLLYQKAVDSERVLSLGQRTALQRLAHLFCELQERLQAVGLAEEDEYSLPLTQAELSELTGMTNVHVNRTLQVLRSQNLIRWHRGRLSLLNRPALERLAEFDPTYLRVL</sequence>
<dbReference type="GO" id="GO:0003677">
    <property type="term" value="F:DNA binding"/>
    <property type="evidence" value="ECO:0007669"/>
    <property type="project" value="UniProtKB-KW"/>
</dbReference>
<evidence type="ECO:0000256" key="2">
    <source>
        <dbReference type="ARBA" id="ARBA00023125"/>
    </source>
</evidence>
<dbReference type="Gene3D" id="2.60.120.10">
    <property type="entry name" value="Jelly Rolls"/>
    <property type="match status" value="1"/>
</dbReference>
<feature type="domain" description="HTH crp-type" evidence="4">
    <location>
        <begin position="131"/>
        <end position="205"/>
    </location>
</feature>
<dbReference type="GO" id="GO:0005829">
    <property type="term" value="C:cytosol"/>
    <property type="evidence" value="ECO:0007669"/>
    <property type="project" value="TreeGrafter"/>
</dbReference>
<evidence type="ECO:0000256" key="1">
    <source>
        <dbReference type="ARBA" id="ARBA00023015"/>
    </source>
</evidence>
<dbReference type="InterPro" id="IPR000595">
    <property type="entry name" value="cNMP-bd_dom"/>
</dbReference>
<protein>
    <submittedName>
        <fullName evidence="5">Crp/Fnr family transcriptional regulator</fullName>
    </submittedName>
</protein>
<dbReference type="SMART" id="SM00419">
    <property type="entry name" value="HTH_CRP"/>
    <property type="match status" value="1"/>
</dbReference>
<organism evidence="5 6">
    <name type="scientific">Methylobacterium oxalidis</name>
    <dbReference type="NCBI Taxonomy" id="944322"/>
    <lineage>
        <taxon>Bacteria</taxon>
        <taxon>Pseudomonadati</taxon>
        <taxon>Pseudomonadota</taxon>
        <taxon>Alphaproteobacteria</taxon>
        <taxon>Hyphomicrobiales</taxon>
        <taxon>Methylobacteriaceae</taxon>
        <taxon>Methylobacterium</taxon>
    </lineage>
</organism>
<dbReference type="CDD" id="cd00038">
    <property type="entry name" value="CAP_ED"/>
    <property type="match status" value="1"/>
</dbReference>
<keyword evidence="2" id="KW-0238">DNA-binding</keyword>
<dbReference type="InterPro" id="IPR050397">
    <property type="entry name" value="Env_Response_Regulators"/>
</dbReference>
<dbReference type="InterPro" id="IPR012318">
    <property type="entry name" value="HTH_CRP"/>
</dbReference>